<dbReference type="Proteomes" id="UP000190896">
    <property type="component" value="Unassembled WGS sequence"/>
</dbReference>
<sequence>MAQRTKSWESRADDLLTLVRDGAKQSPDAVIYRELLTGADDAADSLEDAAFLLSLLPEAGEGVPVPEPLLRLADLLVSDSQEWIKCLANTATLYHGRNREDIQDFLQAVDQSVTIEHLTDEAEREVTSLLVRSDANMRQFHL</sequence>
<proteinExistence type="predicted"/>
<gene>
    <name evidence="1" type="ORF">BOW51_11985</name>
</gene>
<accession>A0A1T2KP19</accession>
<protein>
    <submittedName>
        <fullName evidence="1">Uncharacterized protein</fullName>
    </submittedName>
</protein>
<dbReference type="AlphaFoldDB" id="A0A1T2KP19"/>
<comment type="caution">
    <text evidence="1">The sequence shown here is derived from an EMBL/GenBank/DDBJ whole genome shotgun (WGS) entry which is preliminary data.</text>
</comment>
<name>A0A1T2KP19_9GAMM</name>
<dbReference type="InterPro" id="IPR038078">
    <property type="entry name" value="PhoU-like_sf"/>
</dbReference>
<evidence type="ECO:0000313" key="2">
    <source>
        <dbReference type="Proteomes" id="UP000190896"/>
    </source>
</evidence>
<dbReference type="EMBL" id="MPRJ01000106">
    <property type="protein sequence ID" value="OOZ34624.1"/>
    <property type="molecule type" value="Genomic_DNA"/>
</dbReference>
<organism evidence="1 2">
    <name type="scientific">Solemya velesiana gill symbiont</name>
    <dbReference type="NCBI Taxonomy" id="1918948"/>
    <lineage>
        <taxon>Bacteria</taxon>
        <taxon>Pseudomonadati</taxon>
        <taxon>Pseudomonadota</taxon>
        <taxon>Gammaproteobacteria</taxon>
        <taxon>sulfur-oxidizing symbionts</taxon>
    </lineage>
</organism>
<reference evidence="1 2" key="1">
    <citation type="submission" date="2016-11" db="EMBL/GenBank/DDBJ databases">
        <title>Mixed transmission modes and dynamic genome evolution in an obligate animal-bacterial symbiosis.</title>
        <authorList>
            <person name="Russell S.L."/>
            <person name="Corbett-Detig R.B."/>
            <person name="Cavanaugh C.M."/>
        </authorList>
    </citation>
    <scope>NUCLEOTIDE SEQUENCE [LARGE SCALE GENOMIC DNA]</scope>
    <source>
        <strain evidence="1">Se-Cadez</strain>
    </source>
</reference>
<keyword evidence="2" id="KW-1185">Reference proteome</keyword>
<dbReference type="RefSeq" id="WP_078488237.1">
    <property type="nucleotide sequence ID" value="NZ_MPRJ01000106.1"/>
</dbReference>
<evidence type="ECO:0000313" key="1">
    <source>
        <dbReference type="EMBL" id="OOZ34624.1"/>
    </source>
</evidence>
<dbReference type="Gene3D" id="1.20.58.220">
    <property type="entry name" value="Phosphate transport system protein phou homolog 2, domain 2"/>
    <property type="match status" value="1"/>
</dbReference>